<dbReference type="Pfam" id="PF05866">
    <property type="entry name" value="RusA"/>
    <property type="match status" value="1"/>
</dbReference>
<dbReference type="OrthoDB" id="13771at2"/>
<proteinExistence type="predicted"/>
<dbReference type="GO" id="GO:0000287">
    <property type="term" value="F:magnesium ion binding"/>
    <property type="evidence" value="ECO:0007669"/>
    <property type="project" value="InterPro"/>
</dbReference>
<dbReference type="InterPro" id="IPR036614">
    <property type="entry name" value="RusA-like_sf"/>
</dbReference>
<dbReference type="GO" id="GO:0006310">
    <property type="term" value="P:DNA recombination"/>
    <property type="evidence" value="ECO:0007669"/>
    <property type="project" value="InterPro"/>
</dbReference>
<dbReference type="Proteomes" id="UP000187408">
    <property type="component" value="Unassembled WGS sequence"/>
</dbReference>
<sequence>MKKFRFYFVGKIPSKANYKKISHRRVYGEMKPFIINNPSVLSSQREAVFQFHIQKQKFGMEHFPIDKPVKVSFSFLLSGRIKQRDIDNAEKFIGDALEKAEILKRDSLIYVKENVEKRLGLRRFDEIVIIDIELLKDEIVHQLEREIEVFEDGLLKFFDELKIEVPYADRGRGKSKNR</sequence>
<dbReference type="InterPro" id="IPR008822">
    <property type="entry name" value="Endonuclease_RusA-like"/>
</dbReference>
<dbReference type="STRING" id="1914305.BLW93_01845"/>
<comment type="caution">
    <text evidence="1">The sequence shown here is derived from an EMBL/GenBank/DDBJ whole genome shotgun (WGS) entry which is preliminary data.</text>
</comment>
<gene>
    <name evidence="1" type="ORF">BLW93_01845</name>
</gene>
<dbReference type="EMBL" id="MOEN01000004">
    <property type="protein sequence ID" value="OMH41086.1"/>
    <property type="molecule type" value="Genomic_DNA"/>
</dbReference>
<evidence type="ECO:0000313" key="2">
    <source>
        <dbReference type="Proteomes" id="UP000187408"/>
    </source>
</evidence>
<protein>
    <submittedName>
        <fullName evidence="1">Crossover junction endodeoxyribonuclease RuvA</fullName>
    </submittedName>
</protein>
<keyword evidence="2" id="KW-1185">Reference proteome</keyword>
<name>A0A1R1MMT5_9BACT</name>
<accession>A0A1R1MMT5</accession>
<dbReference type="GO" id="GO:0006281">
    <property type="term" value="P:DNA repair"/>
    <property type="evidence" value="ECO:0007669"/>
    <property type="project" value="InterPro"/>
</dbReference>
<dbReference type="Gene3D" id="3.30.1330.70">
    <property type="entry name" value="Holliday junction resolvase RusA"/>
    <property type="match status" value="1"/>
</dbReference>
<evidence type="ECO:0000313" key="1">
    <source>
        <dbReference type="EMBL" id="OMH41086.1"/>
    </source>
</evidence>
<dbReference type="AlphaFoldDB" id="A0A1R1MMT5"/>
<dbReference type="SUPFAM" id="SSF103084">
    <property type="entry name" value="Holliday junction resolvase RusA"/>
    <property type="match status" value="1"/>
</dbReference>
<reference evidence="1 2" key="1">
    <citation type="submission" date="2016-10" db="EMBL/GenBank/DDBJ databases">
        <title>Genome sequence of a sulfur-reducing bacterium Desulfurobacterium indicum K6013.</title>
        <authorList>
            <person name="Cao J."/>
            <person name="Shao Z."/>
            <person name="Alain K."/>
            <person name="Jebbar M."/>
        </authorList>
    </citation>
    <scope>NUCLEOTIDE SEQUENCE [LARGE SCALE GENOMIC DNA]</scope>
    <source>
        <strain evidence="1 2">K6013</strain>
    </source>
</reference>
<organism evidence="1 2">
    <name type="scientific">Desulfurobacterium indicum</name>
    <dbReference type="NCBI Taxonomy" id="1914305"/>
    <lineage>
        <taxon>Bacteria</taxon>
        <taxon>Pseudomonadati</taxon>
        <taxon>Aquificota</taxon>
        <taxon>Aquificia</taxon>
        <taxon>Desulfurobacteriales</taxon>
        <taxon>Desulfurobacteriaceae</taxon>
        <taxon>Desulfurobacterium</taxon>
    </lineage>
</organism>
<dbReference type="RefSeq" id="WP_076712415.1">
    <property type="nucleotide sequence ID" value="NZ_MOEN01000004.1"/>
</dbReference>